<name>A0A412ITT0_9FIRM</name>
<reference evidence="1 2" key="1">
    <citation type="submission" date="2018-08" db="EMBL/GenBank/DDBJ databases">
        <title>A genome reference for cultivated species of the human gut microbiota.</title>
        <authorList>
            <person name="Zou Y."/>
            <person name="Xue W."/>
            <person name="Luo G."/>
        </authorList>
    </citation>
    <scope>NUCLEOTIDE SEQUENCE [LARGE SCALE GENOMIC DNA]</scope>
    <source>
        <strain evidence="1 2">AF22-21</strain>
    </source>
</reference>
<proteinExistence type="predicted"/>
<organism evidence="1 2">
    <name type="scientific">Coprococcus eutactus</name>
    <dbReference type="NCBI Taxonomy" id="33043"/>
    <lineage>
        <taxon>Bacteria</taxon>
        <taxon>Bacillati</taxon>
        <taxon>Bacillota</taxon>
        <taxon>Clostridia</taxon>
        <taxon>Lachnospirales</taxon>
        <taxon>Lachnospiraceae</taxon>
        <taxon>Coprococcus</taxon>
    </lineage>
</organism>
<dbReference type="Proteomes" id="UP000283295">
    <property type="component" value="Unassembled WGS sequence"/>
</dbReference>
<accession>A0A412ITT0</accession>
<gene>
    <name evidence="1" type="ORF">DWX94_04225</name>
</gene>
<dbReference type="AlphaFoldDB" id="A0A412ITT0"/>
<evidence type="ECO:0000313" key="1">
    <source>
        <dbReference type="EMBL" id="RGS43531.1"/>
    </source>
</evidence>
<dbReference type="EMBL" id="QRVK01000006">
    <property type="protein sequence ID" value="RGS43531.1"/>
    <property type="molecule type" value="Genomic_DNA"/>
</dbReference>
<protein>
    <submittedName>
        <fullName evidence="1">Uncharacterized protein</fullName>
    </submittedName>
</protein>
<evidence type="ECO:0000313" key="2">
    <source>
        <dbReference type="Proteomes" id="UP000283295"/>
    </source>
</evidence>
<sequence>MNEKEWLEICAYNLQISAYVLQNIEQHESPVHIFADTNGFHIQNFISAMCFFGEHCSDKFLNLLQKHLNDIALFDFQSFMKGLVQLCESKVILDHIQKLAPQVMTQHIEGKK</sequence>
<comment type="caution">
    <text evidence="1">The sequence shown here is derived from an EMBL/GenBank/DDBJ whole genome shotgun (WGS) entry which is preliminary data.</text>
</comment>